<keyword evidence="2" id="KW-0560">Oxidoreductase</keyword>
<keyword evidence="5" id="KW-1185">Reference proteome</keyword>
<dbReference type="PROSITE" id="PS00061">
    <property type="entry name" value="ADH_SHORT"/>
    <property type="match status" value="1"/>
</dbReference>
<proteinExistence type="inferred from homology"/>
<evidence type="ECO:0000313" key="4">
    <source>
        <dbReference type="EMBL" id="OJH39583.1"/>
    </source>
</evidence>
<accession>A0A1L9BBL4</accession>
<dbReference type="InterPro" id="IPR057326">
    <property type="entry name" value="KR_dom"/>
</dbReference>
<dbReference type="EMBL" id="MPIN01000004">
    <property type="protein sequence ID" value="OJH39583.1"/>
    <property type="molecule type" value="Genomic_DNA"/>
</dbReference>
<dbReference type="GO" id="GO:0032787">
    <property type="term" value="P:monocarboxylic acid metabolic process"/>
    <property type="evidence" value="ECO:0007669"/>
    <property type="project" value="UniProtKB-ARBA"/>
</dbReference>
<dbReference type="InterPro" id="IPR036291">
    <property type="entry name" value="NAD(P)-bd_dom_sf"/>
</dbReference>
<dbReference type="GO" id="GO:0016491">
    <property type="term" value="F:oxidoreductase activity"/>
    <property type="evidence" value="ECO:0007669"/>
    <property type="project" value="UniProtKB-KW"/>
</dbReference>
<protein>
    <recommendedName>
        <fullName evidence="3">Ketoreductase domain-containing protein</fullName>
    </recommendedName>
</protein>
<dbReference type="Gene3D" id="3.40.50.720">
    <property type="entry name" value="NAD(P)-binding Rossmann-like Domain"/>
    <property type="match status" value="1"/>
</dbReference>
<dbReference type="PANTHER" id="PTHR42879">
    <property type="entry name" value="3-OXOACYL-(ACYL-CARRIER-PROTEIN) REDUCTASE"/>
    <property type="match status" value="1"/>
</dbReference>
<dbReference type="SUPFAM" id="SSF51735">
    <property type="entry name" value="NAD(P)-binding Rossmann-fold domains"/>
    <property type="match status" value="1"/>
</dbReference>
<dbReference type="Pfam" id="PF13561">
    <property type="entry name" value="adh_short_C2"/>
    <property type="match status" value="1"/>
</dbReference>
<organism evidence="4 5">
    <name type="scientific">Cystobacter ferrugineus</name>
    <dbReference type="NCBI Taxonomy" id="83449"/>
    <lineage>
        <taxon>Bacteria</taxon>
        <taxon>Pseudomonadati</taxon>
        <taxon>Myxococcota</taxon>
        <taxon>Myxococcia</taxon>
        <taxon>Myxococcales</taxon>
        <taxon>Cystobacterineae</taxon>
        <taxon>Archangiaceae</taxon>
        <taxon>Cystobacter</taxon>
    </lineage>
</organism>
<dbReference type="InterPro" id="IPR020904">
    <property type="entry name" value="Sc_DH/Rdtase_CS"/>
</dbReference>
<dbReference type="AlphaFoldDB" id="A0A1L9BBL4"/>
<comment type="caution">
    <text evidence="4">The sequence shown here is derived from an EMBL/GenBank/DDBJ whole genome shotgun (WGS) entry which is preliminary data.</text>
</comment>
<dbReference type="InterPro" id="IPR002347">
    <property type="entry name" value="SDR_fam"/>
</dbReference>
<dbReference type="PRINTS" id="PR00080">
    <property type="entry name" value="SDRFAMILY"/>
</dbReference>
<name>A0A1L9BBL4_9BACT</name>
<dbReference type="OrthoDB" id="9804774at2"/>
<dbReference type="PANTHER" id="PTHR42879:SF2">
    <property type="entry name" value="3-OXOACYL-[ACYL-CARRIER-PROTEIN] REDUCTASE FABG"/>
    <property type="match status" value="1"/>
</dbReference>
<gene>
    <name evidence="4" type="ORF">BON30_19015</name>
</gene>
<dbReference type="InterPro" id="IPR050259">
    <property type="entry name" value="SDR"/>
</dbReference>
<evidence type="ECO:0000313" key="5">
    <source>
        <dbReference type="Proteomes" id="UP000182229"/>
    </source>
</evidence>
<sequence>MSEKALVIVSGGSRGLGEHLVRALLADGHTVATFSRGKTPFIDGCMAEHPERFYWEECDITDAPRLDRFVAECTRRFGPVGTLINNAAFATDGLFLFTRRNDMHKALAVNVEAVMNLTQTCLAGMIRARKGIIINVSSVSAVRGIKGVAAYGATKAAVDGFTRGLAREVGSQGIRVNSVALGYFESAMSTALLDSDQVKKIVERTPLKRVGHIEEMVGVIRFLMSPAAGFITGQTLLVDGGLTC</sequence>
<dbReference type="SMART" id="SM00822">
    <property type="entry name" value="PKS_KR"/>
    <property type="match status" value="1"/>
</dbReference>
<comment type="similarity">
    <text evidence="1">Belongs to the short-chain dehydrogenases/reductases (SDR) family.</text>
</comment>
<evidence type="ECO:0000259" key="3">
    <source>
        <dbReference type="SMART" id="SM00822"/>
    </source>
</evidence>
<evidence type="ECO:0000256" key="1">
    <source>
        <dbReference type="ARBA" id="ARBA00006484"/>
    </source>
</evidence>
<dbReference type="STRING" id="83449.BON30_19015"/>
<reference evidence="5" key="1">
    <citation type="submission" date="2016-11" db="EMBL/GenBank/DDBJ databases">
        <authorList>
            <person name="Shukria A."/>
            <person name="Stevens D.C."/>
        </authorList>
    </citation>
    <scope>NUCLEOTIDE SEQUENCE [LARGE SCALE GENOMIC DNA]</scope>
    <source>
        <strain evidence="5">Cbfe23</strain>
    </source>
</reference>
<dbReference type="FunFam" id="3.40.50.720:FF:000173">
    <property type="entry name" value="3-oxoacyl-[acyl-carrier protein] reductase"/>
    <property type="match status" value="1"/>
</dbReference>
<dbReference type="CDD" id="cd05233">
    <property type="entry name" value="SDR_c"/>
    <property type="match status" value="1"/>
</dbReference>
<evidence type="ECO:0000256" key="2">
    <source>
        <dbReference type="ARBA" id="ARBA00023002"/>
    </source>
</evidence>
<dbReference type="Proteomes" id="UP000182229">
    <property type="component" value="Unassembled WGS sequence"/>
</dbReference>
<reference evidence="4 5" key="2">
    <citation type="submission" date="2016-12" db="EMBL/GenBank/DDBJ databases">
        <title>Draft Genome Sequence of Cystobacter ferrugineus Strain Cbfe23.</title>
        <authorList>
            <person name="Akbar S."/>
            <person name="Dowd S.E."/>
            <person name="Stevens D.C."/>
        </authorList>
    </citation>
    <scope>NUCLEOTIDE SEQUENCE [LARGE SCALE GENOMIC DNA]</scope>
    <source>
        <strain evidence="4 5">Cbfe23</strain>
    </source>
</reference>
<dbReference type="RefSeq" id="WP_071899750.1">
    <property type="nucleotide sequence ID" value="NZ_MPIN01000004.1"/>
</dbReference>
<feature type="domain" description="Ketoreductase" evidence="3">
    <location>
        <begin position="5"/>
        <end position="183"/>
    </location>
</feature>
<dbReference type="PRINTS" id="PR00081">
    <property type="entry name" value="GDHRDH"/>
</dbReference>